<dbReference type="GO" id="GO:0045944">
    <property type="term" value="P:positive regulation of transcription by RNA polymerase II"/>
    <property type="evidence" value="ECO:0007669"/>
    <property type="project" value="TreeGrafter"/>
</dbReference>
<name>A0A158QE33_HYMDI</name>
<feature type="region of interest" description="Disordered" evidence="9">
    <location>
        <begin position="489"/>
        <end position="510"/>
    </location>
</feature>
<reference evidence="11 12" key="2">
    <citation type="submission" date="2018-11" db="EMBL/GenBank/DDBJ databases">
        <authorList>
            <consortium name="Pathogen Informatics"/>
        </authorList>
    </citation>
    <scope>NUCLEOTIDE SEQUENCE [LARGE SCALE GENOMIC DNA]</scope>
</reference>
<evidence type="ECO:0000256" key="2">
    <source>
        <dbReference type="ARBA" id="ARBA00022771"/>
    </source>
</evidence>
<gene>
    <name evidence="11" type="ORF">HDID_LOCUS6814</name>
</gene>
<feature type="compositionally biased region" description="Polar residues" evidence="9">
    <location>
        <begin position="49"/>
        <end position="85"/>
    </location>
</feature>
<evidence type="ECO:0000256" key="9">
    <source>
        <dbReference type="SAM" id="MobiDB-lite"/>
    </source>
</evidence>
<keyword evidence="2" id="KW-0863">Zinc-finger</keyword>
<dbReference type="PROSITE" id="PS00031">
    <property type="entry name" value="NUCLEAR_REC_DBD_1"/>
    <property type="match status" value="1"/>
</dbReference>
<keyword evidence="7" id="KW-0675">Receptor</keyword>
<feature type="region of interest" description="Disordered" evidence="9">
    <location>
        <begin position="691"/>
        <end position="717"/>
    </location>
</feature>
<keyword evidence="1" id="KW-0479">Metal-binding</keyword>
<evidence type="ECO:0000256" key="1">
    <source>
        <dbReference type="ARBA" id="ARBA00022723"/>
    </source>
</evidence>
<dbReference type="GO" id="GO:0030154">
    <property type="term" value="P:cell differentiation"/>
    <property type="evidence" value="ECO:0007669"/>
    <property type="project" value="TreeGrafter"/>
</dbReference>
<dbReference type="OrthoDB" id="5850793at2759"/>
<feature type="domain" description="Nuclear receptor" evidence="10">
    <location>
        <begin position="152"/>
        <end position="257"/>
    </location>
</feature>
<proteinExistence type="predicted"/>
<dbReference type="Proteomes" id="UP000274504">
    <property type="component" value="Unassembled WGS sequence"/>
</dbReference>
<dbReference type="WBParaSite" id="HDID_0000681601-mRNA-1">
    <property type="protein sequence ID" value="HDID_0000681601-mRNA-1"/>
    <property type="gene ID" value="HDID_0000681601"/>
</dbReference>
<dbReference type="SUPFAM" id="SSF57716">
    <property type="entry name" value="Glucocorticoid receptor-like (DNA-binding domain)"/>
    <property type="match status" value="2"/>
</dbReference>
<evidence type="ECO:0000256" key="8">
    <source>
        <dbReference type="ARBA" id="ARBA00023242"/>
    </source>
</evidence>
<evidence type="ECO:0000313" key="11">
    <source>
        <dbReference type="EMBL" id="VDL59132.1"/>
    </source>
</evidence>
<dbReference type="InterPro" id="IPR013088">
    <property type="entry name" value="Znf_NHR/GATA"/>
</dbReference>
<keyword evidence="5" id="KW-0238">DNA-binding</keyword>
<dbReference type="SMART" id="SM00399">
    <property type="entry name" value="ZnF_C4"/>
    <property type="match status" value="1"/>
</dbReference>
<keyword evidence="4" id="KW-0805">Transcription regulation</keyword>
<keyword evidence="6" id="KW-0804">Transcription</keyword>
<dbReference type="Gene3D" id="3.30.50.10">
    <property type="entry name" value="Erythroid Transcription Factor GATA-1, subunit A"/>
    <property type="match status" value="1"/>
</dbReference>
<feature type="compositionally biased region" description="Low complexity" evidence="9">
    <location>
        <begin position="493"/>
        <end position="506"/>
    </location>
</feature>
<feature type="region of interest" description="Disordered" evidence="9">
    <location>
        <begin position="1"/>
        <end position="31"/>
    </location>
</feature>
<dbReference type="GO" id="GO:0004879">
    <property type="term" value="F:nuclear receptor activity"/>
    <property type="evidence" value="ECO:0007669"/>
    <property type="project" value="TreeGrafter"/>
</dbReference>
<feature type="compositionally biased region" description="Low complexity" evidence="9">
    <location>
        <begin position="1"/>
        <end position="17"/>
    </location>
</feature>
<evidence type="ECO:0000256" key="7">
    <source>
        <dbReference type="ARBA" id="ARBA00023170"/>
    </source>
</evidence>
<dbReference type="PANTHER" id="PTHR24082">
    <property type="entry name" value="NUCLEAR HORMONE RECEPTOR"/>
    <property type="match status" value="1"/>
</dbReference>
<accession>A0A158QE33</accession>
<feature type="region of interest" description="Disordered" evidence="9">
    <location>
        <begin position="45"/>
        <end position="112"/>
    </location>
</feature>
<dbReference type="GO" id="GO:0000122">
    <property type="term" value="P:negative regulation of transcription by RNA polymerase II"/>
    <property type="evidence" value="ECO:0007669"/>
    <property type="project" value="TreeGrafter"/>
</dbReference>
<dbReference type="InterPro" id="IPR001628">
    <property type="entry name" value="Znf_hrmn_rcpt"/>
</dbReference>
<sequence length="924" mass="101791">MSPENSSSSSYMNSNLSAPGNSSVHSIAFPSPVSTDHLQQLHNIPDSWLNPSQISSMPHHQNSWEPLTNQPYFPQPTRQSPTSRLSKPRRNHLYLGYKRSGSSRGKSGLRGLREDAEDNCGVLSNDSVSPGGDPVSMIDGINGSAASTAVATKRCRVCGDRAVNHNFGQLTCESCKAFFRRNAHKALPSISAALQSSGSKSITMEVYIKAIQHGLRDLTCTSKSGEHVVSPSTRRECPACRLKRCFLIGMRPDLIQVRKKLAKQDSRCLISPIPEDGTKPRWLDKYPAAAQVHEHVTRTDVPKLSRSPGDARSNRDSYSLSYPLYTEASHPMLKSGRSFESYPTDPNYAMATSHHAPNNSEGIYEENGQSITGMLTGDVMDNLSSPQYRMTDESARFKSLPWIQGQSTSNSSWSQGSAPIYQAGTSAPAFQTGDAFLFEGFPADPHCQHHPSSHYHQASLLANMQITQERPNFAPAPCLDTYVNSIHPSNAESRSGTSSGSTTSSSVLTNFGSGGSDSTIQGNFDLGSLKAVTSEWTPLTEGGSGSVYLQNLSPLRSQICVSVKTEQRQPLISPTEGEQLFQRLSMAWKFAWREGIFPNPSNLRLHLDLDSLSPEESEDWRLTLSNLWSDLLLRRVADFASSLFLTSQTDPFSDLRVSPSLLSWIFRHRLVNGVPVILARALLRSTEMNCSSSSQNENLDGGGSSPRSPRDLESTLLHSNGSRKSTLSVAFQVAPNNHVYINLSRLNAKLVEGHTKTAYPMLQYLDAYISELNKFLTDQTLLLGAFMAIKLTEPPTQEELLQNPLSDVDLQQIHTFHTKFAYLFGVAADHVASIIVKTEPGESTQTRAKAMNDADSRRNKLPDFLSWGCQFDKNMKSLLYDVWNASRQQSQIFISPGLAALFSESGQLNQILSATDPREYQENV</sequence>
<feature type="compositionally biased region" description="Low complexity" evidence="9">
    <location>
        <begin position="98"/>
        <end position="110"/>
    </location>
</feature>
<feature type="region of interest" description="Disordered" evidence="9">
    <location>
        <begin position="296"/>
        <end position="317"/>
    </location>
</feature>
<dbReference type="GO" id="GO:0000978">
    <property type="term" value="F:RNA polymerase II cis-regulatory region sequence-specific DNA binding"/>
    <property type="evidence" value="ECO:0007669"/>
    <property type="project" value="TreeGrafter"/>
</dbReference>
<reference evidence="13" key="1">
    <citation type="submission" date="2016-04" db="UniProtKB">
        <authorList>
            <consortium name="WormBaseParasite"/>
        </authorList>
    </citation>
    <scope>IDENTIFICATION</scope>
</reference>
<evidence type="ECO:0000256" key="4">
    <source>
        <dbReference type="ARBA" id="ARBA00023015"/>
    </source>
</evidence>
<keyword evidence="8" id="KW-0539">Nucleus</keyword>
<keyword evidence="3" id="KW-0862">Zinc</keyword>
<evidence type="ECO:0000256" key="3">
    <source>
        <dbReference type="ARBA" id="ARBA00022833"/>
    </source>
</evidence>
<organism evidence="13">
    <name type="scientific">Hymenolepis diminuta</name>
    <name type="common">Rat tapeworm</name>
    <dbReference type="NCBI Taxonomy" id="6216"/>
    <lineage>
        <taxon>Eukaryota</taxon>
        <taxon>Metazoa</taxon>
        <taxon>Spiralia</taxon>
        <taxon>Lophotrochozoa</taxon>
        <taxon>Platyhelminthes</taxon>
        <taxon>Cestoda</taxon>
        <taxon>Eucestoda</taxon>
        <taxon>Cyclophyllidea</taxon>
        <taxon>Hymenolepididae</taxon>
        <taxon>Hymenolepis</taxon>
    </lineage>
</organism>
<evidence type="ECO:0000256" key="6">
    <source>
        <dbReference type="ARBA" id="ARBA00023163"/>
    </source>
</evidence>
<dbReference type="GO" id="GO:0008270">
    <property type="term" value="F:zinc ion binding"/>
    <property type="evidence" value="ECO:0007669"/>
    <property type="project" value="UniProtKB-KW"/>
</dbReference>
<dbReference type="EMBL" id="UYSG01010880">
    <property type="protein sequence ID" value="VDL59132.1"/>
    <property type="molecule type" value="Genomic_DNA"/>
</dbReference>
<dbReference type="PRINTS" id="PR00047">
    <property type="entry name" value="STROIDFINGER"/>
</dbReference>
<dbReference type="Pfam" id="PF00105">
    <property type="entry name" value="zf-C4"/>
    <property type="match status" value="2"/>
</dbReference>
<evidence type="ECO:0000313" key="12">
    <source>
        <dbReference type="Proteomes" id="UP000274504"/>
    </source>
</evidence>
<dbReference type="STRING" id="6216.A0A158QE33"/>
<dbReference type="InterPro" id="IPR050234">
    <property type="entry name" value="Nuclear_hormone_rcpt_NR1"/>
</dbReference>
<dbReference type="AlphaFoldDB" id="A0A158QE33"/>
<evidence type="ECO:0000256" key="5">
    <source>
        <dbReference type="ARBA" id="ARBA00023125"/>
    </source>
</evidence>
<dbReference type="PROSITE" id="PS51030">
    <property type="entry name" value="NUCLEAR_REC_DBD_2"/>
    <property type="match status" value="1"/>
</dbReference>
<dbReference type="PANTHER" id="PTHR24082:SF283">
    <property type="entry name" value="NUCLEAR HORMONE RECEPTOR HR96"/>
    <property type="match status" value="1"/>
</dbReference>
<evidence type="ECO:0000313" key="13">
    <source>
        <dbReference type="WBParaSite" id="HDID_0000681601-mRNA-1"/>
    </source>
</evidence>
<evidence type="ECO:0000259" key="10">
    <source>
        <dbReference type="PROSITE" id="PS51030"/>
    </source>
</evidence>
<protein>
    <submittedName>
        <fullName evidence="13">Nuclear receptor domain-containing protein</fullName>
    </submittedName>
</protein>